<evidence type="ECO:0000313" key="6">
    <source>
        <dbReference type="Proteomes" id="UP000269208"/>
    </source>
</evidence>
<evidence type="ECO:0000259" key="4">
    <source>
        <dbReference type="PROSITE" id="PS50883"/>
    </source>
</evidence>
<evidence type="ECO:0000256" key="1">
    <source>
        <dbReference type="ARBA" id="ARBA00010927"/>
    </source>
</evidence>
<dbReference type="EMBL" id="LR134190">
    <property type="protein sequence ID" value="VEB52506.1"/>
    <property type="molecule type" value="Genomic_DNA"/>
</dbReference>
<comment type="subunit">
    <text evidence="2">Interacts with FlhD in the FlhC(2)FlhD(4) heterohexamer, inhibiting its ability to activate transcription.</text>
</comment>
<dbReference type="AlphaFoldDB" id="A0A3S4HYT9"/>
<accession>A0A3S4HYT9</accession>
<evidence type="ECO:0000256" key="3">
    <source>
        <dbReference type="ARBA" id="ARBA00018009"/>
    </source>
</evidence>
<dbReference type="Proteomes" id="UP000269208">
    <property type="component" value="Chromosome"/>
</dbReference>
<gene>
    <name evidence="5" type="primary">yhjK_4</name>
    <name evidence="5" type="ORF">NCTC6754_02259</name>
</gene>
<feature type="domain" description="EAL" evidence="4">
    <location>
        <begin position="1"/>
        <end position="63"/>
    </location>
</feature>
<organism evidence="5 6">
    <name type="scientific">Salmonella enterica I</name>
    <dbReference type="NCBI Taxonomy" id="59201"/>
    <lineage>
        <taxon>Bacteria</taxon>
        <taxon>Pseudomonadati</taxon>
        <taxon>Pseudomonadota</taxon>
        <taxon>Gammaproteobacteria</taxon>
        <taxon>Enterobacterales</taxon>
        <taxon>Enterobacteriaceae</taxon>
        <taxon>Salmonella</taxon>
    </lineage>
</organism>
<dbReference type="PROSITE" id="PS50883">
    <property type="entry name" value="EAL"/>
    <property type="match status" value="1"/>
</dbReference>
<sequence length="63" mass="6771">MFVDGLPDDHSMVTAIILMARSLNLQLIAEGVEKRGATRVAGTGGSQRRARLPVCSARSRGYL</sequence>
<dbReference type="Gene3D" id="3.20.20.450">
    <property type="entry name" value="EAL domain"/>
    <property type="match status" value="1"/>
</dbReference>
<protein>
    <recommendedName>
        <fullName evidence="3">Anti-FlhC(2)FlhD(4) factor YdiV</fullName>
    </recommendedName>
</protein>
<reference evidence="5 6" key="1">
    <citation type="submission" date="2018-12" db="EMBL/GenBank/DDBJ databases">
        <authorList>
            <consortium name="Pathogen Informatics"/>
        </authorList>
    </citation>
    <scope>NUCLEOTIDE SEQUENCE [LARGE SCALE GENOMIC DNA]</scope>
    <source>
        <strain evidence="5 6">NCTC6754</strain>
    </source>
</reference>
<evidence type="ECO:0000313" key="5">
    <source>
        <dbReference type="EMBL" id="VEB52506.1"/>
    </source>
</evidence>
<proteinExistence type="inferred from homology"/>
<name>A0A3S4HYT9_SALET</name>
<evidence type="ECO:0000256" key="2">
    <source>
        <dbReference type="ARBA" id="ARBA00011576"/>
    </source>
</evidence>
<dbReference type="InterPro" id="IPR035919">
    <property type="entry name" value="EAL_sf"/>
</dbReference>
<comment type="similarity">
    <text evidence="1">Belongs to the YdiV family.</text>
</comment>
<dbReference type="InterPro" id="IPR001633">
    <property type="entry name" value="EAL_dom"/>
</dbReference>
<dbReference type="SUPFAM" id="SSF141868">
    <property type="entry name" value="EAL domain-like"/>
    <property type="match status" value="1"/>
</dbReference>